<dbReference type="OrthoDB" id="6349262at2759"/>
<accession>A0A423T6J9</accession>
<feature type="region of interest" description="Disordered" evidence="1">
    <location>
        <begin position="358"/>
        <end position="385"/>
    </location>
</feature>
<feature type="compositionally biased region" description="Polar residues" evidence="1">
    <location>
        <begin position="298"/>
        <end position="310"/>
    </location>
</feature>
<feature type="compositionally biased region" description="Basic and acidic residues" evidence="1">
    <location>
        <begin position="72"/>
        <end position="81"/>
    </location>
</feature>
<proteinExistence type="predicted"/>
<dbReference type="Proteomes" id="UP000283509">
    <property type="component" value="Unassembled WGS sequence"/>
</dbReference>
<feature type="region of interest" description="Disordered" evidence="1">
    <location>
        <begin position="568"/>
        <end position="642"/>
    </location>
</feature>
<dbReference type="EMBL" id="QCYY01002214">
    <property type="protein sequence ID" value="ROT72053.1"/>
    <property type="molecule type" value="Genomic_DNA"/>
</dbReference>
<reference evidence="2 3" key="2">
    <citation type="submission" date="2019-01" db="EMBL/GenBank/DDBJ databases">
        <title>The decoding of complex shrimp genome reveals the adaptation for benthos swimmer, frequently molting mechanism and breeding impact on genome.</title>
        <authorList>
            <person name="Sun Y."/>
            <person name="Gao Y."/>
            <person name="Yu Y."/>
        </authorList>
    </citation>
    <scope>NUCLEOTIDE SEQUENCE [LARGE SCALE GENOMIC DNA]</scope>
    <source>
        <tissue evidence="2">Muscle</tissue>
    </source>
</reference>
<feature type="compositionally biased region" description="Polar residues" evidence="1">
    <location>
        <begin position="406"/>
        <end position="430"/>
    </location>
</feature>
<feature type="compositionally biased region" description="Basic and acidic residues" evidence="1">
    <location>
        <begin position="628"/>
        <end position="640"/>
    </location>
</feature>
<feature type="region of interest" description="Disordered" evidence="1">
    <location>
        <begin position="398"/>
        <end position="433"/>
    </location>
</feature>
<feature type="compositionally biased region" description="Basic residues" evidence="1">
    <location>
        <begin position="82"/>
        <end position="97"/>
    </location>
</feature>
<dbReference type="AlphaFoldDB" id="A0A423T6J9"/>
<keyword evidence="3" id="KW-1185">Reference proteome</keyword>
<reference evidence="2 3" key="1">
    <citation type="submission" date="2018-04" db="EMBL/GenBank/DDBJ databases">
        <authorList>
            <person name="Zhang X."/>
            <person name="Yuan J."/>
            <person name="Li F."/>
            <person name="Xiang J."/>
        </authorList>
    </citation>
    <scope>NUCLEOTIDE SEQUENCE [LARGE SCALE GENOMIC DNA]</scope>
    <source>
        <tissue evidence="2">Muscle</tissue>
    </source>
</reference>
<feature type="compositionally biased region" description="Basic residues" evidence="1">
    <location>
        <begin position="595"/>
        <end position="614"/>
    </location>
</feature>
<feature type="compositionally biased region" description="Basic and acidic residues" evidence="1">
    <location>
        <begin position="570"/>
        <end position="594"/>
    </location>
</feature>
<gene>
    <name evidence="2" type="ORF">C7M84_009590</name>
</gene>
<feature type="region of interest" description="Disordered" evidence="1">
    <location>
        <begin position="298"/>
        <end position="344"/>
    </location>
</feature>
<evidence type="ECO:0000313" key="2">
    <source>
        <dbReference type="EMBL" id="ROT72053.1"/>
    </source>
</evidence>
<comment type="caution">
    <text evidence="2">The sequence shown here is derived from an EMBL/GenBank/DDBJ whole genome shotgun (WGS) entry which is preliminary data.</text>
</comment>
<organism evidence="2 3">
    <name type="scientific">Penaeus vannamei</name>
    <name type="common">Whiteleg shrimp</name>
    <name type="synonym">Litopenaeus vannamei</name>
    <dbReference type="NCBI Taxonomy" id="6689"/>
    <lineage>
        <taxon>Eukaryota</taxon>
        <taxon>Metazoa</taxon>
        <taxon>Ecdysozoa</taxon>
        <taxon>Arthropoda</taxon>
        <taxon>Crustacea</taxon>
        <taxon>Multicrustacea</taxon>
        <taxon>Malacostraca</taxon>
        <taxon>Eumalacostraca</taxon>
        <taxon>Eucarida</taxon>
        <taxon>Decapoda</taxon>
        <taxon>Dendrobranchiata</taxon>
        <taxon>Penaeoidea</taxon>
        <taxon>Penaeidae</taxon>
        <taxon>Penaeus</taxon>
    </lineage>
</organism>
<feature type="compositionally biased region" description="Acidic residues" evidence="1">
    <location>
        <begin position="313"/>
        <end position="324"/>
    </location>
</feature>
<feature type="region of interest" description="Disordered" evidence="1">
    <location>
        <begin position="672"/>
        <end position="698"/>
    </location>
</feature>
<evidence type="ECO:0000256" key="1">
    <source>
        <dbReference type="SAM" id="MobiDB-lite"/>
    </source>
</evidence>
<protein>
    <submittedName>
        <fullName evidence="2">Uncharacterized protein</fullName>
    </submittedName>
</protein>
<sequence>MGDACVVCGESAEGKPLYKKLGSGEYNVEVLAALRALQLTIITDADKNNGYICWDCDEVIVAEYGRYLESEESKKTEDVKQRRTKKHHKAETKKKKSKPPDIHKGKKIRKLKLSLSRISLESTAVPRPVTKAKKQEHHKVRKISKVHQSSHCVMCDKSFENGDRGYQRFNLMKMVNDDMDVAEVMQLLGLARHIAPEMKKKRFVCNPCYYIIRRNYKNKLLKGTSIEAVASSGATNSKPPQNPIHRATTQEHAAEIAKLLPPALAECYKILTGDSDMTEKEVLPPVDTSQQQNIAGHLLSENQKNSQRFETGSADDEVYTENDGDEHSAGTEAEDEDSGFNVSQDKFGNYVINMDEVASPGLDDDQTAESKSPLPTMSKDMHINRKKNVLLPKRRQHHLSMEQDSEGSQPESDSQSLPVKDVNGTQSTTGGEDGSLTGVCNICGIKFTGKPTTWWYSLNSLLAGFENITVTIALRLLETSLAATSKEARIARQVCPMCYGMVSAGFRSQVTQRVEQQLHVDPSQVNISKMKVQTIPRPKLKNTNEKEVVPTQSQKYVNEDINNIKRQKRKSIEDSSELSKAKKTKDESMVENRIPRRGKNVVRINKRGRKRKPIGKVQEQTNRIQELSVDKDSDADDSKPPKPIVLLEDLRSVLPAEAFGGKPVSALKIEGNINQSSPSHNSEESATTCHSELAGSSPPASHLIFSSLTPSQEIGPYESIHHADKEIFTNKLDKSKGNIVPGNVRGRCVICGCNYYVEQTFWKNISTMIRPPSLMISLRWVCISLNVTPVEVSVRDQELGKVCKYCFGRLGKQFESFVKSKVGESSGIPAKDVKLKDYIITFNPDTMNIEADPVRPQKREQDEMTRLLKRILRVMESFSIDDLVSKPQRQPLEMQEFSIWMLLVLNDFRVQIGAAIGDLAKWLTQLMPNELYDKGLRPWQRSRRLAGTPALSVEEIDTKEKAKKTKPTFEDLMSYDT</sequence>
<name>A0A423T6J9_PENVA</name>
<feature type="region of interest" description="Disordered" evidence="1">
    <location>
        <begin position="72"/>
        <end position="105"/>
    </location>
</feature>
<feature type="compositionally biased region" description="Polar residues" evidence="1">
    <location>
        <begin position="672"/>
        <end position="690"/>
    </location>
</feature>
<evidence type="ECO:0000313" key="3">
    <source>
        <dbReference type="Proteomes" id="UP000283509"/>
    </source>
</evidence>